<proteinExistence type="predicted"/>
<organism evidence="1 2">
    <name type="scientific">Pseudomonas syringae</name>
    <dbReference type="NCBI Taxonomy" id="317"/>
    <lineage>
        <taxon>Bacteria</taxon>
        <taxon>Pseudomonadati</taxon>
        <taxon>Pseudomonadota</taxon>
        <taxon>Gammaproteobacteria</taxon>
        <taxon>Pseudomonadales</taxon>
        <taxon>Pseudomonadaceae</taxon>
        <taxon>Pseudomonas</taxon>
    </lineage>
</organism>
<comment type="caution">
    <text evidence="1">The sequence shown here is derived from an EMBL/GenBank/DDBJ whole genome shotgun (WGS) entry which is preliminary data.</text>
</comment>
<name>A0A085V8F9_PSESX</name>
<dbReference type="Proteomes" id="UP000028643">
    <property type="component" value="Unassembled WGS sequence"/>
</dbReference>
<accession>A0A085V8F9</accession>
<dbReference type="AlphaFoldDB" id="A0A085V8F9"/>
<dbReference type="PATRIC" id="fig|317.174.peg.2270"/>
<gene>
    <name evidence="1" type="ORF">IV02_11075</name>
</gene>
<evidence type="ECO:0000313" key="2">
    <source>
        <dbReference type="Proteomes" id="UP000028643"/>
    </source>
</evidence>
<dbReference type="EMBL" id="JPQT01000101">
    <property type="protein sequence ID" value="KFE51722.1"/>
    <property type="molecule type" value="Genomic_DNA"/>
</dbReference>
<sequence>MQLHEAFELKETYNANQANRAIQDDGWQLLGITPGANGVTYVLGKKKPAASAQTVPLRV</sequence>
<reference evidence="1 2" key="1">
    <citation type="submission" date="2014-07" db="EMBL/GenBank/DDBJ databases">
        <title>Draft Genome Sequences of Environmental Pseudomonas syringae strains.</title>
        <authorList>
            <person name="Baltrus D.A."/>
            <person name="Berge O."/>
            <person name="Morris C."/>
        </authorList>
    </citation>
    <scope>NUCLEOTIDE SEQUENCE [LARGE SCALE GENOMIC DNA]</scope>
    <source>
        <strain evidence="1 2">CEB003</strain>
    </source>
</reference>
<evidence type="ECO:0008006" key="3">
    <source>
        <dbReference type="Google" id="ProtNLM"/>
    </source>
</evidence>
<protein>
    <recommendedName>
        <fullName evidence="3">DUF1737 domain-containing protein</fullName>
    </recommendedName>
</protein>
<evidence type="ECO:0000313" key="1">
    <source>
        <dbReference type="EMBL" id="KFE51722.1"/>
    </source>
</evidence>
<dbReference type="RefSeq" id="WP_047574625.1">
    <property type="nucleotide sequence ID" value="NZ_JPQT01000101.1"/>
</dbReference>